<dbReference type="Pfam" id="PF06210">
    <property type="entry name" value="DUF1003"/>
    <property type="match status" value="1"/>
</dbReference>
<evidence type="ECO:0000313" key="3">
    <source>
        <dbReference type="Proteomes" id="UP001519503"/>
    </source>
</evidence>
<dbReference type="InterPro" id="IPR010406">
    <property type="entry name" value="DUF1003"/>
</dbReference>
<sequence length="249" mass="28766">MSEEQTDLFKCLIDQAEYDFAGGAFLHELDPETKKLILADNPQASDQSFICSEHLVKYRLQKLDKMIQEDKKKNKQIHQKMHRVLENDNYKIVDVGKKLENTYTLGQKIADGVARFGGSWPFVISFVAIMVGWIIINVTHVFGANFDPFPFILLNLFLSMVAAIQAPLIMMAQNRASDYDRMESRNDYHVNEKSEEEIRLLHAKVDHLIQQDQPNTMQIQKMQMEMLASINEQLALMVKEEDARKSETK</sequence>
<comment type="caution">
    <text evidence="2">The sequence shown here is derived from an EMBL/GenBank/DDBJ whole genome shotgun (WGS) entry which is preliminary data.</text>
</comment>
<feature type="transmembrane region" description="Helical" evidence="1">
    <location>
        <begin position="122"/>
        <end position="143"/>
    </location>
</feature>
<evidence type="ECO:0000256" key="1">
    <source>
        <dbReference type="SAM" id="Phobius"/>
    </source>
</evidence>
<keyword evidence="1" id="KW-1133">Transmembrane helix</keyword>
<name>A0ABS5QWH7_9LACO</name>
<feature type="transmembrane region" description="Helical" evidence="1">
    <location>
        <begin position="149"/>
        <end position="172"/>
    </location>
</feature>
<dbReference type="Proteomes" id="UP001519503">
    <property type="component" value="Unassembled WGS sequence"/>
</dbReference>
<keyword evidence="1" id="KW-0812">Transmembrane</keyword>
<reference evidence="2 3" key="1">
    <citation type="submission" date="2020-02" db="EMBL/GenBank/DDBJ databases">
        <title>Fructobacillus sp. isolated from paper mulberry of Taiwan.</title>
        <authorList>
            <person name="Lin S.-T."/>
        </authorList>
    </citation>
    <scope>NUCLEOTIDE SEQUENCE [LARGE SCALE GENOMIC DNA]</scope>
    <source>
        <strain evidence="2 3">S1-1</strain>
    </source>
</reference>
<accession>A0ABS5QWH7</accession>
<dbReference type="EMBL" id="JAAMFL010000003">
    <property type="protein sequence ID" value="MBS9337282.1"/>
    <property type="molecule type" value="Genomic_DNA"/>
</dbReference>
<keyword evidence="1" id="KW-0472">Membrane</keyword>
<protein>
    <submittedName>
        <fullName evidence="2">DUF1003 domain-containing protein</fullName>
    </submittedName>
</protein>
<dbReference type="PANTHER" id="PTHR41386:SF1">
    <property type="entry name" value="MEMBRANE PROTEIN"/>
    <property type="match status" value="1"/>
</dbReference>
<organism evidence="2 3">
    <name type="scientific">Fructobacillus parabroussonetiae</name>
    <dbReference type="NCBI Taxonomy" id="2713174"/>
    <lineage>
        <taxon>Bacteria</taxon>
        <taxon>Bacillati</taxon>
        <taxon>Bacillota</taxon>
        <taxon>Bacilli</taxon>
        <taxon>Lactobacillales</taxon>
        <taxon>Lactobacillaceae</taxon>
        <taxon>Fructobacillus</taxon>
    </lineage>
</organism>
<proteinExistence type="predicted"/>
<dbReference type="PANTHER" id="PTHR41386">
    <property type="entry name" value="INTEGRAL MEMBRANE PROTEIN-RELATED"/>
    <property type="match status" value="1"/>
</dbReference>
<evidence type="ECO:0000313" key="2">
    <source>
        <dbReference type="EMBL" id="MBS9337282.1"/>
    </source>
</evidence>
<dbReference type="RefSeq" id="WP_213821048.1">
    <property type="nucleotide sequence ID" value="NZ_JAAMFL010000003.1"/>
</dbReference>
<keyword evidence="3" id="KW-1185">Reference proteome</keyword>
<gene>
    <name evidence="2" type="ORF">G6R30_02220</name>
</gene>